<feature type="transmembrane region" description="Helical" evidence="6">
    <location>
        <begin position="41"/>
        <end position="59"/>
    </location>
</feature>
<keyword evidence="4 6" id="KW-0472">Membrane</keyword>
<keyword evidence="9" id="KW-1185">Reference proteome</keyword>
<feature type="region of interest" description="Disordered" evidence="5">
    <location>
        <begin position="895"/>
        <end position="917"/>
    </location>
</feature>
<feature type="compositionally biased region" description="Polar residues" evidence="5">
    <location>
        <begin position="524"/>
        <end position="533"/>
    </location>
</feature>
<feature type="region of interest" description="Disordered" evidence="5">
    <location>
        <begin position="238"/>
        <end position="315"/>
    </location>
</feature>
<evidence type="ECO:0000256" key="2">
    <source>
        <dbReference type="ARBA" id="ARBA00022692"/>
    </source>
</evidence>
<evidence type="ECO:0000313" key="8">
    <source>
        <dbReference type="EMBL" id="KAF4624566.1"/>
    </source>
</evidence>
<evidence type="ECO:0000259" key="7">
    <source>
        <dbReference type="Pfam" id="PF13886"/>
    </source>
</evidence>
<protein>
    <recommendedName>
        <fullName evidence="7">TM7S3/TM198-like domain-containing protein</fullName>
    </recommendedName>
</protein>
<keyword evidence="2 6" id="KW-0812">Transmembrane</keyword>
<feature type="compositionally biased region" description="Low complexity" evidence="5">
    <location>
        <begin position="438"/>
        <end position="447"/>
    </location>
</feature>
<gene>
    <name evidence="8" type="ORF">G7Y89_g13606</name>
</gene>
<feature type="compositionally biased region" description="Basic and acidic residues" evidence="5">
    <location>
        <begin position="513"/>
        <end position="523"/>
    </location>
</feature>
<dbReference type="InterPro" id="IPR025256">
    <property type="entry name" value="TM7S3/TM198-like_dom"/>
</dbReference>
<dbReference type="Pfam" id="PF13886">
    <property type="entry name" value="TM7S3_TM198"/>
    <property type="match status" value="1"/>
</dbReference>
<feature type="transmembrane region" description="Helical" evidence="6">
    <location>
        <begin position="12"/>
        <end position="34"/>
    </location>
</feature>
<reference evidence="8 9" key="1">
    <citation type="submission" date="2020-03" db="EMBL/GenBank/DDBJ databases">
        <title>Draft Genome Sequence of Cudoniella acicularis.</title>
        <authorList>
            <person name="Buettner E."/>
            <person name="Kellner H."/>
        </authorList>
    </citation>
    <scope>NUCLEOTIDE SEQUENCE [LARGE SCALE GENOMIC DNA]</scope>
    <source>
        <strain evidence="8 9">DSM 108380</strain>
    </source>
</reference>
<feature type="domain" description="TM7S3/TM198-like" evidence="7">
    <location>
        <begin position="1"/>
        <end position="113"/>
    </location>
</feature>
<feature type="region of interest" description="Disordered" evidence="5">
    <location>
        <begin position="756"/>
        <end position="789"/>
    </location>
</feature>
<feature type="region of interest" description="Disordered" evidence="5">
    <location>
        <begin position="830"/>
        <end position="854"/>
    </location>
</feature>
<comment type="subcellular location">
    <subcellularLocation>
        <location evidence="1">Membrane</location>
        <topology evidence="1">Multi-pass membrane protein</topology>
    </subcellularLocation>
</comment>
<sequence length="939" mass="103467">MWLLVLKPGGLLTSTGGKAIFIASFTIVTFATSFSHYTRPYGLIVSISFGGATAVVLGIDCFSRAGLKEFWAYLWDLNTNLFPIGATTYPLTRGIRVEIAAIVVLFLAGVVSQSKLWKVIKERREQRSAEKLQDERTMEQEEENVGRRVEDLNAEEREQWEAIYGDKDQVIKSKSTSTSQRDSGVGDMDSQKKGPRSIVTTITRSGDEEIEMSEMVSPTQTTGAGLVMMNKGQDGAITVRVARDPEPEPELDEDGNPIDGSQKGHSQVSSHQQQDEENIWVVGADGEARLERRPSRKQSKRSTPPIAVRVSGAPEVVPLPFKVPEGEVEDDRSSVATFADEEQAAQSPTKMRHSKRLSAGSAILQRLSKKSQLSLRNSKRFSVGEGPSTEDLFIPQAVEDDRASSMAATMDGLSDDEEMRSIRSSIDQAPDTNEARSPDAATAPAAEDQPKEPEAVAPATNPTSEQNKEEITPTEVIAKARVEDSTVINNIAQQKEEIQMPEVPRSLTSSTDPKPELPSEKGETSNPRGTPSVVSAVESRPASISKARLPPQLSRVVMSYRTNEWAKHLSNADAPEVDELRIEEHPAEIIPIAGEAPAPVNVEELQQTPENATQPPAPRTASTMSNYVPSPHTRPNSALSKVSGSQYLSMQEGGNGYISQEHMLSRSLSQQSLHTLNSQSTHTRFRTSSSPLIPQPIVESPIEEGFEHSPNLPSTNRFTNPNVPFGTTNTLMGRRDSMIRNKSSYFNSQVALPPTPEIPGHYPSQSGYQSPAQQYASMPASRAGSDAGSLYNYQNNATPVDDDDNMSLSARRDIIRQASLQQLSQPVNTFQQTPIPFDSHQPRRQPSAPNPAIREQQLASWRASVQHDLQSSHVPKQSIERQRGALWHERQVEEQRRAIDARKKGERDSAFDERMRRGDMLDAHREALRKMQASANKNV</sequence>
<evidence type="ECO:0000256" key="1">
    <source>
        <dbReference type="ARBA" id="ARBA00004141"/>
    </source>
</evidence>
<feature type="compositionally biased region" description="Polar residues" evidence="5">
    <location>
        <begin position="422"/>
        <end position="431"/>
    </location>
</feature>
<feature type="compositionally biased region" description="Polar residues" evidence="5">
    <location>
        <begin position="668"/>
        <end position="692"/>
    </location>
</feature>
<feature type="region of interest" description="Disordered" evidence="5">
    <location>
        <begin position="668"/>
        <end position="693"/>
    </location>
</feature>
<feature type="compositionally biased region" description="Polar residues" evidence="5">
    <location>
        <begin position="263"/>
        <end position="272"/>
    </location>
</feature>
<evidence type="ECO:0000256" key="3">
    <source>
        <dbReference type="ARBA" id="ARBA00022989"/>
    </source>
</evidence>
<feature type="compositionally biased region" description="Polar residues" evidence="5">
    <location>
        <begin position="172"/>
        <end position="182"/>
    </location>
</feature>
<feature type="compositionally biased region" description="Low complexity" evidence="5">
    <location>
        <begin position="364"/>
        <end position="376"/>
    </location>
</feature>
<feature type="region of interest" description="Disordered" evidence="5">
    <location>
        <begin position="128"/>
        <end position="208"/>
    </location>
</feature>
<keyword evidence="3 6" id="KW-1133">Transmembrane helix</keyword>
<evidence type="ECO:0000256" key="6">
    <source>
        <dbReference type="SAM" id="Phobius"/>
    </source>
</evidence>
<feature type="region of interest" description="Disordered" evidence="5">
    <location>
        <begin position="866"/>
        <end position="885"/>
    </location>
</feature>
<dbReference type="Proteomes" id="UP000566819">
    <property type="component" value="Unassembled WGS sequence"/>
</dbReference>
<name>A0A8H4VVW1_9HELO</name>
<feature type="region of interest" description="Disordered" evidence="5">
    <location>
        <begin position="606"/>
        <end position="643"/>
    </location>
</feature>
<evidence type="ECO:0000256" key="4">
    <source>
        <dbReference type="ARBA" id="ARBA00023136"/>
    </source>
</evidence>
<feature type="region of interest" description="Disordered" evidence="5">
    <location>
        <begin position="339"/>
        <end position="547"/>
    </location>
</feature>
<evidence type="ECO:0000313" key="9">
    <source>
        <dbReference type="Proteomes" id="UP000566819"/>
    </source>
</evidence>
<accession>A0A8H4VVW1</accession>
<evidence type="ECO:0000256" key="5">
    <source>
        <dbReference type="SAM" id="MobiDB-lite"/>
    </source>
</evidence>
<proteinExistence type="predicted"/>
<dbReference type="GO" id="GO:0016020">
    <property type="term" value="C:membrane"/>
    <property type="evidence" value="ECO:0007669"/>
    <property type="project" value="UniProtKB-SubCell"/>
</dbReference>
<feature type="compositionally biased region" description="Basic and acidic residues" evidence="5">
    <location>
        <begin position="128"/>
        <end position="171"/>
    </location>
</feature>
<feature type="compositionally biased region" description="Polar residues" evidence="5">
    <location>
        <begin position="763"/>
        <end position="776"/>
    </location>
</feature>
<dbReference type="OrthoDB" id="102260at2759"/>
<comment type="caution">
    <text evidence="8">The sequence shown here is derived from an EMBL/GenBank/DDBJ whole genome shotgun (WGS) entry which is preliminary data.</text>
</comment>
<organism evidence="8 9">
    <name type="scientific">Cudoniella acicularis</name>
    <dbReference type="NCBI Taxonomy" id="354080"/>
    <lineage>
        <taxon>Eukaryota</taxon>
        <taxon>Fungi</taxon>
        <taxon>Dikarya</taxon>
        <taxon>Ascomycota</taxon>
        <taxon>Pezizomycotina</taxon>
        <taxon>Leotiomycetes</taxon>
        <taxon>Helotiales</taxon>
        <taxon>Tricladiaceae</taxon>
        <taxon>Cudoniella</taxon>
    </lineage>
</organism>
<feature type="compositionally biased region" description="Acidic residues" evidence="5">
    <location>
        <begin position="247"/>
        <end position="256"/>
    </location>
</feature>
<dbReference type="PANTHER" id="PTHR39469">
    <property type="entry name" value="CHROMOSOME 1, WHOLE GENOME SHOTGUN SEQUENCE"/>
    <property type="match status" value="1"/>
</dbReference>
<dbReference type="PANTHER" id="PTHR39469:SF1">
    <property type="entry name" value="DUF4203 DOMAIN-CONTAINING PROTEIN"/>
    <property type="match status" value="1"/>
</dbReference>
<dbReference type="AlphaFoldDB" id="A0A8H4VVW1"/>
<feature type="region of interest" description="Disordered" evidence="5">
    <location>
        <begin position="712"/>
        <end position="731"/>
    </location>
</feature>
<dbReference type="EMBL" id="JAAMPI010001616">
    <property type="protein sequence ID" value="KAF4624566.1"/>
    <property type="molecule type" value="Genomic_DNA"/>
</dbReference>